<dbReference type="InterPro" id="IPR007621">
    <property type="entry name" value="TPM_dom"/>
</dbReference>
<organism evidence="5 6">
    <name type="scientific">Microbacterium caowuchunii</name>
    <dbReference type="NCBI Taxonomy" id="2614638"/>
    <lineage>
        <taxon>Bacteria</taxon>
        <taxon>Bacillati</taxon>
        <taxon>Actinomycetota</taxon>
        <taxon>Actinomycetes</taxon>
        <taxon>Micrococcales</taxon>
        <taxon>Microbacteriaceae</taxon>
        <taxon>Microbacterium</taxon>
    </lineage>
</organism>
<feature type="domain" description="TPM" evidence="4">
    <location>
        <begin position="36"/>
        <end position="153"/>
    </location>
</feature>
<evidence type="ECO:0000256" key="2">
    <source>
        <dbReference type="SAM" id="Phobius"/>
    </source>
</evidence>
<name>A0A5N0T9S5_9MICO</name>
<evidence type="ECO:0000259" key="4">
    <source>
        <dbReference type="Pfam" id="PF04536"/>
    </source>
</evidence>
<proteinExistence type="predicted"/>
<feature type="chain" id="PRO_5024327542" evidence="3">
    <location>
        <begin position="26"/>
        <end position="657"/>
    </location>
</feature>
<evidence type="ECO:0000313" key="5">
    <source>
        <dbReference type="EMBL" id="KAA9130059.1"/>
    </source>
</evidence>
<evidence type="ECO:0000313" key="6">
    <source>
        <dbReference type="Proteomes" id="UP000326838"/>
    </source>
</evidence>
<dbReference type="Pfam" id="PF04536">
    <property type="entry name" value="TPM_phosphatase"/>
    <property type="match status" value="1"/>
</dbReference>
<dbReference type="Gene3D" id="3.10.310.50">
    <property type="match status" value="1"/>
</dbReference>
<accession>A0A5N0T9S5</accession>
<feature type="region of interest" description="Disordered" evidence="1">
    <location>
        <begin position="620"/>
        <end position="657"/>
    </location>
</feature>
<dbReference type="Proteomes" id="UP000326838">
    <property type="component" value="Unassembled WGS sequence"/>
</dbReference>
<feature type="compositionally biased region" description="Gly residues" evidence="1">
    <location>
        <begin position="634"/>
        <end position="648"/>
    </location>
</feature>
<reference evidence="6" key="1">
    <citation type="submission" date="2019-09" db="EMBL/GenBank/DDBJ databases">
        <title>Mumia zhuanghuii sp. nov. isolated from the intestinal contents of plateau pika (Ochotona curzoniae) in the Qinghai-Tibet plateau of China.</title>
        <authorList>
            <person name="Tian Z."/>
        </authorList>
    </citation>
    <scope>NUCLEOTIDE SEQUENCE [LARGE SCALE GENOMIC DNA]</scope>
    <source>
        <strain evidence="6">L-033</strain>
    </source>
</reference>
<feature type="signal peptide" evidence="3">
    <location>
        <begin position="1"/>
        <end position="25"/>
    </location>
</feature>
<keyword evidence="6" id="KW-1185">Reference proteome</keyword>
<keyword evidence="3" id="KW-0732">Signal</keyword>
<evidence type="ECO:0000256" key="1">
    <source>
        <dbReference type="SAM" id="MobiDB-lite"/>
    </source>
</evidence>
<comment type="caution">
    <text evidence="5">The sequence shown here is derived from an EMBL/GenBank/DDBJ whole genome shotgun (WGS) entry which is preliminary data.</text>
</comment>
<keyword evidence="2" id="KW-0472">Membrane</keyword>
<sequence>MRPRWALALAAVFVFVFGAALPASATAPVDLGSGYVVDDAGVLSGAERSGAEARLETLAADTGLDLWVVYVDEFTDPSTAEDWANTTAERNGLGPTQYLLAIAVEARQFYLSGDSAGPLSEDQLATIEQQGVLPALRADDWSGAVEGAAAGIASAAGGGSGQPGGSSDSGGSVGIAITVIAVVAIVGVVIFFIIRSRRRGPAAVGTPKESTADLARRAAAALVQTDDALRTGEQELGFAAAQFPESATAPFTAALTESRAELDRAFTLRQQLDDDIPDTEEQVRAWHSEVLSLCESATRRLQEQAAGFDELRRLEQDAPAALERVRAARATADAEVGPAAARLEQLGAAYAASAVASVADNIAQARHRLGFADEQLAAADSALARGASGEAAVAIRSAEDATAQARTLAQAVGTLDEQLGAAAAQIPAVAAELERDIAAAGALPDPDGRLAAAVAAARAEAQNLRQASGPADPLATLQRLQSADEELDALLQTARDAAARAEHARQMLPPALTQAQAQISGAEDFIAARRGAVGATARTRLAEARAALGQALQQQAASPEQALASAQRASQLAVSAAESARGDVSAFAPTGGGGDMSAMLGGLVIGSMLGNNRRSSGFGGGFSGGGYRPRPGGSSRGRSGGGGFSGGGRSRRGGGRF</sequence>
<dbReference type="EMBL" id="VYUY01000022">
    <property type="protein sequence ID" value="KAA9130059.1"/>
    <property type="molecule type" value="Genomic_DNA"/>
</dbReference>
<dbReference type="AlphaFoldDB" id="A0A5N0T9S5"/>
<evidence type="ECO:0000256" key="3">
    <source>
        <dbReference type="SAM" id="SignalP"/>
    </source>
</evidence>
<dbReference type="RefSeq" id="WP_150895577.1">
    <property type="nucleotide sequence ID" value="NZ_VYUY01000022.1"/>
</dbReference>
<gene>
    <name evidence="5" type="ORF">F6B40_15365</name>
</gene>
<keyword evidence="2" id="KW-1133">Transmembrane helix</keyword>
<protein>
    <submittedName>
        <fullName evidence="5">TPM domain-containing protein</fullName>
    </submittedName>
</protein>
<keyword evidence="2" id="KW-0812">Transmembrane</keyword>
<feature type="transmembrane region" description="Helical" evidence="2">
    <location>
        <begin position="173"/>
        <end position="194"/>
    </location>
</feature>